<dbReference type="EMBL" id="CM042032">
    <property type="protein sequence ID" value="KAI3775872.1"/>
    <property type="molecule type" value="Genomic_DNA"/>
</dbReference>
<protein>
    <submittedName>
        <fullName evidence="1">Uncharacterized protein</fullName>
    </submittedName>
</protein>
<comment type="caution">
    <text evidence="1">The sequence shown here is derived from an EMBL/GenBank/DDBJ whole genome shotgun (WGS) entry which is preliminary data.</text>
</comment>
<evidence type="ECO:0000313" key="2">
    <source>
        <dbReference type="Proteomes" id="UP001056120"/>
    </source>
</evidence>
<organism evidence="1 2">
    <name type="scientific">Smallanthus sonchifolius</name>
    <dbReference type="NCBI Taxonomy" id="185202"/>
    <lineage>
        <taxon>Eukaryota</taxon>
        <taxon>Viridiplantae</taxon>
        <taxon>Streptophyta</taxon>
        <taxon>Embryophyta</taxon>
        <taxon>Tracheophyta</taxon>
        <taxon>Spermatophyta</taxon>
        <taxon>Magnoliopsida</taxon>
        <taxon>eudicotyledons</taxon>
        <taxon>Gunneridae</taxon>
        <taxon>Pentapetalae</taxon>
        <taxon>asterids</taxon>
        <taxon>campanulids</taxon>
        <taxon>Asterales</taxon>
        <taxon>Asteraceae</taxon>
        <taxon>Asteroideae</taxon>
        <taxon>Heliantheae alliance</taxon>
        <taxon>Millerieae</taxon>
        <taxon>Smallanthus</taxon>
    </lineage>
</organism>
<accession>A0ACB9FZ70</accession>
<reference evidence="2" key="1">
    <citation type="journal article" date="2022" name="Mol. Ecol. Resour.">
        <title>The genomes of chicory, endive, great burdock and yacon provide insights into Asteraceae palaeo-polyploidization history and plant inulin production.</title>
        <authorList>
            <person name="Fan W."/>
            <person name="Wang S."/>
            <person name="Wang H."/>
            <person name="Wang A."/>
            <person name="Jiang F."/>
            <person name="Liu H."/>
            <person name="Zhao H."/>
            <person name="Xu D."/>
            <person name="Zhang Y."/>
        </authorList>
    </citation>
    <scope>NUCLEOTIDE SEQUENCE [LARGE SCALE GENOMIC DNA]</scope>
    <source>
        <strain evidence="2">cv. Yunnan</strain>
    </source>
</reference>
<reference evidence="1 2" key="2">
    <citation type="journal article" date="2022" name="Mol. Ecol. Resour.">
        <title>The genomes of chicory, endive, great burdock and yacon provide insights into Asteraceae paleo-polyploidization history and plant inulin production.</title>
        <authorList>
            <person name="Fan W."/>
            <person name="Wang S."/>
            <person name="Wang H."/>
            <person name="Wang A."/>
            <person name="Jiang F."/>
            <person name="Liu H."/>
            <person name="Zhao H."/>
            <person name="Xu D."/>
            <person name="Zhang Y."/>
        </authorList>
    </citation>
    <scope>NUCLEOTIDE SEQUENCE [LARGE SCALE GENOMIC DNA]</scope>
    <source>
        <strain evidence="2">cv. Yunnan</strain>
        <tissue evidence="1">Leaves</tissue>
    </source>
</reference>
<proteinExistence type="predicted"/>
<dbReference type="Proteomes" id="UP001056120">
    <property type="component" value="Linkage Group LG15"/>
</dbReference>
<gene>
    <name evidence="1" type="ORF">L1987_45628</name>
</gene>
<evidence type="ECO:0000313" key="1">
    <source>
        <dbReference type="EMBL" id="KAI3775872.1"/>
    </source>
</evidence>
<keyword evidence="2" id="KW-1185">Reference proteome</keyword>
<sequence length="912" mass="101452">MSAHLASAQTLPPAHLASAQVLPPAHLASAQVPPPAHLASAQDLLRAHLASAHDLDGSCFYHYAICADPIVSRPYLEQFWETTDHDCTVTPNVVRATIAGHDIAMSEDTIRRYYNKGWGYVGTMDYSSYKKMWALDQWRYFAYVMIMCLSAKKAGKDDMGHDLAAAMIGLSLNKGSVEPTPVHTPLFGHLINEAYMAPADFSWYGAESEPEMSEHSDEQVEEEVEGDEGSENDESGDGGDEEEGGVGAKESDSEATESDSSDSDDAPDQSHPTRMMTVSLPESSSKRQLQESTGSEYEPDSDTDSEVQRQRRERRVKQREDRPFATILREVEERIQRRPITEAVNTASTSTSTSTQLYRRRRRQPCVTAELAATNVSEEVPEIVSLPIHQVHQVLVTIPIQTESITITLTTQPTIISTSISTTIPTTTLQPISQSHDYGDFTHGFDFDEIFTFPTHTAEASSFRDPDPHDTRIATLETQVSGLLETVRKSREESEKQQCQINLLVDEVAALRKQRTVDEMQRKEHEMMVKLVGYMTKTLAAQGEKIKELLKEKPSTLSSEEACHLVNLTKDEDKDKDPEAGPSGSEQQALAIVPISAVSMAEGESAQHEGEGDASGSGGDKGKSTANVLYDLSDEVILMIEEAQMDALSNLEEGEIESDDEWDVDDEDVVVEFPKGDVEQEIVAEASGASTSTESSPTDPEHVDPEAWKSKYPYGWFTNDQPPVWKKTSIIDKHGATRMILSVKFDDDKKLFAIKRAVAKGLWGALQKEGRSGNFEMFKPQMPKRVRDKNVKHPVTNRSIKKLVYKPVLCETRIPLSKLSQDIHGNMWYWYMDPKTGEAVVMGKISSKSGSLVPKELIRVIDEITFINFSGKDLTALNDKYCIYRDEGTKLQASKYNKLVKFCLDYKLKTGS</sequence>
<name>A0ACB9FZ70_9ASTR</name>